<comment type="caution">
    <text evidence="2">The sequence shown here is derived from an EMBL/GenBank/DDBJ whole genome shotgun (WGS) entry which is preliminary data.</text>
</comment>
<organism evidence="2 3">
    <name type="scientific">Oedothorax gibbosus</name>
    <dbReference type="NCBI Taxonomy" id="931172"/>
    <lineage>
        <taxon>Eukaryota</taxon>
        <taxon>Metazoa</taxon>
        <taxon>Ecdysozoa</taxon>
        <taxon>Arthropoda</taxon>
        <taxon>Chelicerata</taxon>
        <taxon>Arachnida</taxon>
        <taxon>Araneae</taxon>
        <taxon>Araneomorphae</taxon>
        <taxon>Entelegynae</taxon>
        <taxon>Araneoidea</taxon>
        <taxon>Linyphiidae</taxon>
        <taxon>Erigoninae</taxon>
        <taxon>Oedothorax</taxon>
    </lineage>
</organism>
<dbReference type="AlphaFoldDB" id="A0AAV6UM56"/>
<evidence type="ECO:0000313" key="3">
    <source>
        <dbReference type="Proteomes" id="UP000827092"/>
    </source>
</evidence>
<evidence type="ECO:0000313" key="2">
    <source>
        <dbReference type="EMBL" id="KAG8185497.1"/>
    </source>
</evidence>
<name>A0AAV6UM56_9ARAC</name>
<keyword evidence="3" id="KW-1185">Reference proteome</keyword>
<evidence type="ECO:0000256" key="1">
    <source>
        <dbReference type="SAM" id="MobiDB-lite"/>
    </source>
</evidence>
<sequence>MSDASHNNTEGNCCDTPHDDNFEDGAPLSDKNLEDADQHSDDNLEDGFHQKMTIESGPLNWFPEAFNVTIIASEQKMHLFHFPTEIVSQHRLRKSVMILLLAFRDARGQEQSPA</sequence>
<accession>A0AAV6UM56</accession>
<proteinExistence type="predicted"/>
<feature type="region of interest" description="Disordered" evidence="1">
    <location>
        <begin position="1"/>
        <end position="49"/>
    </location>
</feature>
<dbReference type="Proteomes" id="UP000827092">
    <property type="component" value="Unassembled WGS sequence"/>
</dbReference>
<protein>
    <submittedName>
        <fullName evidence="2">Uncharacterized protein</fullName>
    </submittedName>
</protein>
<dbReference type="EMBL" id="JAFNEN010000334">
    <property type="protein sequence ID" value="KAG8185497.1"/>
    <property type="molecule type" value="Genomic_DNA"/>
</dbReference>
<gene>
    <name evidence="2" type="ORF">JTE90_019754</name>
</gene>
<reference evidence="2 3" key="1">
    <citation type="journal article" date="2022" name="Nat. Ecol. Evol.">
        <title>A masculinizing supergene underlies an exaggerated male reproductive morph in a spider.</title>
        <authorList>
            <person name="Hendrickx F."/>
            <person name="De Corte Z."/>
            <person name="Sonet G."/>
            <person name="Van Belleghem S.M."/>
            <person name="Kostlbacher S."/>
            <person name="Vangestel C."/>
        </authorList>
    </citation>
    <scope>NUCLEOTIDE SEQUENCE [LARGE SCALE GENOMIC DNA]</scope>
    <source>
        <strain evidence="2">W744_W776</strain>
    </source>
</reference>
<feature type="compositionally biased region" description="Basic and acidic residues" evidence="1">
    <location>
        <begin position="31"/>
        <end position="49"/>
    </location>
</feature>
<feature type="compositionally biased region" description="Polar residues" evidence="1">
    <location>
        <begin position="1"/>
        <end position="11"/>
    </location>
</feature>